<comment type="similarity">
    <text evidence="1">Belongs to the UPF0065 (bug) family.</text>
</comment>
<keyword evidence="2" id="KW-0732">Signal</keyword>
<dbReference type="RefSeq" id="WP_271427265.1">
    <property type="nucleotide sequence ID" value="NZ_JAQIPB010000002.1"/>
</dbReference>
<dbReference type="Gene3D" id="3.40.190.150">
    <property type="entry name" value="Bordetella uptake gene, domain 1"/>
    <property type="match status" value="1"/>
</dbReference>
<dbReference type="PANTHER" id="PTHR42928">
    <property type="entry name" value="TRICARBOXYLATE-BINDING PROTEIN"/>
    <property type="match status" value="1"/>
</dbReference>
<evidence type="ECO:0000313" key="4">
    <source>
        <dbReference type="Proteomes" id="UP001212602"/>
    </source>
</evidence>
<evidence type="ECO:0000256" key="1">
    <source>
        <dbReference type="ARBA" id="ARBA00006987"/>
    </source>
</evidence>
<dbReference type="Proteomes" id="UP001212602">
    <property type="component" value="Unassembled WGS sequence"/>
</dbReference>
<dbReference type="PANTHER" id="PTHR42928:SF5">
    <property type="entry name" value="BLR1237 PROTEIN"/>
    <property type="match status" value="1"/>
</dbReference>
<evidence type="ECO:0000313" key="3">
    <source>
        <dbReference type="EMBL" id="MDA7416026.1"/>
    </source>
</evidence>
<reference evidence="3" key="1">
    <citation type="submission" date="2023-01" db="EMBL/GenBank/DDBJ databases">
        <title>Xenophilus mangrovi sp. nov., isolated from soil of Mangrove nature reserve.</title>
        <authorList>
            <person name="Xu S."/>
            <person name="Liu Z."/>
            <person name="Xu Y."/>
        </authorList>
    </citation>
    <scope>NUCLEOTIDE SEQUENCE</scope>
    <source>
        <strain evidence="3">YW8</strain>
    </source>
</reference>
<comment type="caution">
    <text evidence="3">The sequence shown here is derived from an EMBL/GenBank/DDBJ whole genome shotgun (WGS) entry which is preliminary data.</text>
</comment>
<dbReference type="Gene3D" id="3.40.190.10">
    <property type="entry name" value="Periplasmic binding protein-like II"/>
    <property type="match status" value="1"/>
</dbReference>
<organism evidence="3 4">
    <name type="scientific">Xenophilus arseniciresistens</name>
    <dbReference type="NCBI Taxonomy" id="1283306"/>
    <lineage>
        <taxon>Bacteria</taxon>
        <taxon>Pseudomonadati</taxon>
        <taxon>Pseudomonadota</taxon>
        <taxon>Betaproteobacteria</taxon>
        <taxon>Burkholderiales</taxon>
        <taxon>Comamonadaceae</taxon>
        <taxon>Xenophilus</taxon>
    </lineage>
</organism>
<feature type="chain" id="PRO_5042178731" evidence="2">
    <location>
        <begin position="21"/>
        <end position="322"/>
    </location>
</feature>
<dbReference type="InterPro" id="IPR042100">
    <property type="entry name" value="Bug_dom1"/>
</dbReference>
<feature type="signal peptide" evidence="2">
    <location>
        <begin position="1"/>
        <end position="20"/>
    </location>
</feature>
<protein>
    <submittedName>
        <fullName evidence="3">Tripartite tricarboxylate transporter substrate-binding protein</fullName>
    </submittedName>
</protein>
<name>A0AAE3N698_9BURK</name>
<dbReference type="AlphaFoldDB" id="A0AAE3N698"/>
<proteinExistence type="inferred from homology"/>
<keyword evidence="4" id="KW-1185">Reference proteome</keyword>
<evidence type="ECO:0000256" key="2">
    <source>
        <dbReference type="SAM" id="SignalP"/>
    </source>
</evidence>
<accession>A0AAE3N698</accession>
<sequence length="322" mass="33369">MKRFLATVLASITLLPAVHAQGVGYPDRPIRIVVPYTPGGASDAVARLVGKGLSAELGQPVIVDNKPGASATIGTGYVANQAPDGYTLGLVAAQFVTNRAVGIKEPYDSLRDLAPVINVAWMPILVAANPKVPAKDLPSLIRWIRSQSNPVMYSSPGAGSLTQLWGELLAQRLQLQLVHVPYKGSAGAAQAVMAGDVPLMFDVAGITTTMIREGKLNGIATPGTERPPGLPEVSTARESGVKDLDAASFLGLVAPARTPPAVLARLNAAANKVLRSKEYVDAVNGLGMSPAGGSAEDFGRMLAAETARWTAVARDAGIKAAP</sequence>
<dbReference type="PIRSF" id="PIRSF017082">
    <property type="entry name" value="YflP"/>
    <property type="match status" value="1"/>
</dbReference>
<dbReference type="InterPro" id="IPR005064">
    <property type="entry name" value="BUG"/>
</dbReference>
<dbReference type="SUPFAM" id="SSF53850">
    <property type="entry name" value="Periplasmic binding protein-like II"/>
    <property type="match status" value="1"/>
</dbReference>
<dbReference type="EMBL" id="JAQIPB010000002">
    <property type="protein sequence ID" value="MDA7416026.1"/>
    <property type="molecule type" value="Genomic_DNA"/>
</dbReference>
<gene>
    <name evidence="3" type="ORF">PGB34_06570</name>
</gene>
<dbReference type="Pfam" id="PF03401">
    <property type="entry name" value="TctC"/>
    <property type="match status" value="1"/>
</dbReference>